<reference evidence="2 3" key="2">
    <citation type="submission" date="2020-03" db="EMBL/GenBank/DDBJ databases">
        <title>Kangsaoukella pontilimi gen. nov., sp. nov., a new member of the family Rhodobacteraceae isolated from a tidal mudflat.</title>
        <authorList>
            <person name="Kim I.S."/>
        </authorList>
    </citation>
    <scope>NUCLEOTIDE SEQUENCE [LARGE SCALE GENOMIC DNA]</scope>
    <source>
        <strain evidence="2 3">GH1-50</strain>
    </source>
</reference>
<feature type="region of interest" description="Disordered" evidence="1">
    <location>
        <begin position="136"/>
        <end position="158"/>
    </location>
</feature>
<feature type="compositionally biased region" description="Basic and acidic residues" evidence="1">
    <location>
        <begin position="147"/>
        <end position="158"/>
    </location>
</feature>
<dbReference type="EMBL" id="WUPT01000004">
    <property type="protein sequence ID" value="MXQ09587.1"/>
    <property type="molecule type" value="Genomic_DNA"/>
</dbReference>
<sequence>MSAWDSFVIVDWSAGNDTGGRPRKDAIWAGAVIAGTRREPVYLRNRDVAWNWVTDLIDRETEAGRRLLLGFDFPFAYPEGFARAVTGSDDPLSMWNFLAETLVDTPEGNDRFALAARLNARFAGIGPFWFNGTARDHPGLPRRKHDRTPDHGMSERRRCESHAKGTFTCWQMGGAGAVGGQVMTGCAFLSRLRARFPDRVAVWPFEPLSAPVALVEVWPSLLAGEVRAAEDPIKDRAQVDLLSRAFAAMPPDRLSRMLDIHAPVEGWILGLGHERELAEALCPA</sequence>
<comment type="caution">
    <text evidence="2">The sequence shown here is derived from an EMBL/GenBank/DDBJ whole genome shotgun (WGS) entry which is preliminary data.</text>
</comment>
<dbReference type="Proteomes" id="UP000480350">
    <property type="component" value="Unassembled WGS sequence"/>
</dbReference>
<protein>
    <submittedName>
        <fullName evidence="2">Molybdopterin guanine dinucleotide synthesis</fullName>
    </submittedName>
</protein>
<accession>A0A7C9IIZ3</accession>
<name>A0A7C9IIZ3_9RHOB</name>
<organism evidence="2 3">
    <name type="scientific">Kangsaoukella pontilimi</name>
    <dbReference type="NCBI Taxonomy" id="2691042"/>
    <lineage>
        <taxon>Bacteria</taxon>
        <taxon>Pseudomonadati</taxon>
        <taxon>Pseudomonadota</taxon>
        <taxon>Alphaproteobacteria</taxon>
        <taxon>Rhodobacterales</taxon>
        <taxon>Paracoccaceae</taxon>
        <taxon>Kangsaoukella</taxon>
    </lineage>
</organism>
<evidence type="ECO:0000313" key="3">
    <source>
        <dbReference type="Proteomes" id="UP000480350"/>
    </source>
</evidence>
<evidence type="ECO:0000256" key="1">
    <source>
        <dbReference type="SAM" id="MobiDB-lite"/>
    </source>
</evidence>
<gene>
    <name evidence="2" type="ORF">GQ651_17210</name>
</gene>
<evidence type="ECO:0000313" key="2">
    <source>
        <dbReference type="EMBL" id="MXQ09587.1"/>
    </source>
</evidence>
<dbReference type="AlphaFoldDB" id="A0A7C9IIZ3"/>
<proteinExistence type="predicted"/>
<keyword evidence="3" id="KW-1185">Reference proteome</keyword>
<reference evidence="2 3" key="1">
    <citation type="submission" date="2019-12" db="EMBL/GenBank/DDBJ databases">
        <authorList>
            <person name="Lee S.D."/>
        </authorList>
    </citation>
    <scope>NUCLEOTIDE SEQUENCE [LARGE SCALE GENOMIC DNA]</scope>
    <source>
        <strain evidence="2 3">GH1-50</strain>
    </source>
</reference>